<keyword evidence="2" id="KW-1133">Transmembrane helix</keyword>
<evidence type="ECO:0000313" key="5">
    <source>
        <dbReference type="Proteomes" id="UP000253509"/>
    </source>
</evidence>
<dbReference type="PANTHER" id="PTHR34473:SF2">
    <property type="entry name" value="UPF0699 TRANSMEMBRANE PROTEIN YDBT"/>
    <property type="match status" value="1"/>
</dbReference>
<gene>
    <name evidence="4" type="ORF">DFO65_11172</name>
</gene>
<accession>A0A366IEK8</accession>
<name>A0A366IEK8_9MICO</name>
<dbReference type="RefSeq" id="WP_113905108.1">
    <property type="nucleotide sequence ID" value="NZ_QNSB01000011.1"/>
</dbReference>
<proteinExistence type="predicted"/>
<sequence>MSDENQRPADPAAPEVWHRVHPLTPILDSLGVLVAIVIGAAYAAQNLVQNALEGLATGEGVDLSFAGWLRSHPLVVLAGVGGIVLVLLVGGLISWLAWKVMGYRLEADALYARSGLFVKKQRKARLDRVQSIDLRQKLLPRVFGLAELVFDVAGGSDSNVSLKYLSRRRAEVLRDELLAAVRAVKEDRSTAPAGSSTAVGPGAGSVTDGPDDGPDTAVETPGVDTSVPERRGDSVGVRVTKRLSAIAGGAVGEVEDSLNEMLAPYQVSTRLGDEGEIIRVPVHRVVLASLLKTETLITVLIFLGMFVAVGVLLVLGLTEVAIPLLFGVIPGLFAAAATVRKDFANANFAVRMTDSGLAVSHGLFSVSRKVIPLDRVQAVCLHQPFLWRFTGWWRAEYNIASGSDSADTNLLLPVGDIDQALLMIGLALPDPQVADGIDARSLILSAMYDRRSTEPDAEAAEARFSRQPRSSRLIDPLVYRRRAYTLTPALLILRLGALERRVDFVPHERVQSMQYRQGPLMRALGLGSVAVHSTAGPIRPQVTHQSEEHALRFFHEHAQRTRLARQRFDAEARVGTEDRR</sequence>
<dbReference type="InterPro" id="IPR005182">
    <property type="entry name" value="YdbS-like_PH"/>
</dbReference>
<feature type="transmembrane region" description="Helical" evidence="2">
    <location>
        <begin position="321"/>
        <end position="339"/>
    </location>
</feature>
<evidence type="ECO:0000256" key="1">
    <source>
        <dbReference type="SAM" id="MobiDB-lite"/>
    </source>
</evidence>
<feature type="domain" description="YdbS-like PH" evidence="3">
    <location>
        <begin position="98"/>
        <end position="176"/>
    </location>
</feature>
<dbReference type="InterPro" id="IPR014529">
    <property type="entry name" value="UCP026631"/>
</dbReference>
<feature type="transmembrane region" description="Helical" evidence="2">
    <location>
        <begin position="26"/>
        <end position="44"/>
    </location>
</feature>
<organism evidence="4 5">
    <name type="scientific">Brevibacterium celere</name>
    <dbReference type="NCBI Taxonomy" id="225845"/>
    <lineage>
        <taxon>Bacteria</taxon>
        <taxon>Bacillati</taxon>
        <taxon>Actinomycetota</taxon>
        <taxon>Actinomycetes</taxon>
        <taxon>Micrococcales</taxon>
        <taxon>Brevibacteriaceae</taxon>
        <taxon>Brevibacterium</taxon>
    </lineage>
</organism>
<protein>
    <submittedName>
        <fullName evidence="4">Putative membrane protein</fullName>
    </submittedName>
</protein>
<evidence type="ECO:0000313" key="4">
    <source>
        <dbReference type="EMBL" id="RBP69711.1"/>
    </source>
</evidence>
<dbReference type="PANTHER" id="PTHR34473">
    <property type="entry name" value="UPF0699 TRANSMEMBRANE PROTEIN YDBS"/>
    <property type="match status" value="1"/>
</dbReference>
<feature type="domain" description="YdbS-like PH" evidence="3">
    <location>
        <begin position="347"/>
        <end position="410"/>
    </location>
</feature>
<feature type="region of interest" description="Disordered" evidence="1">
    <location>
        <begin position="189"/>
        <end position="231"/>
    </location>
</feature>
<feature type="domain" description="YdbS-like PH" evidence="3">
    <location>
        <begin position="479"/>
        <end position="552"/>
    </location>
</feature>
<keyword evidence="2" id="KW-0812">Transmembrane</keyword>
<dbReference type="Proteomes" id="UP000253509">
    <property type="component" value="Unassembled WGS sequence"/>
</dbReference>
<dbReference type="PIRSF" id="PIRSF026631">
    <property type="entry name" value="UCP026631"/>
    <property type="match status" value="1"/>
</dbReference>
<dbReference type="Pfam" id="PF03703">
    <property type="entry name" value="bPH_2"/>
    <property type="match status" value="3"/>
</dbReference>
<comment type="caution">
    <text evidence="4">The sequence shown here is derived from an EMBL/GenBank/DDBJ whole genome shotgun (WGS) entry which is preliminary data.</text>
</comment>
<keyword evidence="5" id="KW-1185">Reference proteome</keyword>
<feature type="transmembrane region" description="Helical" evidence="2">
    <location>
        <begin position="296"/>
        <end position="315"/>
    </location>
</feature>
<dbReference type="AlphaFoldDB" id="A0A366IEK8"/>
<evidence type="ECO:0000259" key="3">
    <source>
        <dbReference type="Pfam" id="PF03703"/>
    </source>
</evidence>
<keyword evidence="2" id="KW-0472">Membrane</keyword>
<feature type="transmembrane region" description="Helical" evidence="2">
    <location>
        <begin position="74"/>
        <end position="98"/>
    </location>
</feature>
<reference evidence="4 5" key="1">
    <citation type="submission" date="2018-06" db="EMBL/GenBank/DDBJ databases">
        <title>Freshwater and sediment microbial communities from various areas in North America, analyzing microbe dynamics in response to fracking.</title>
        <authorList>
            <person name="Lamendella R."/>
        </authorList>
    </citation>
    <scope>NUCLEOTIDE SEQUENCE [LARGE SCALE GENOMIC DNA]</scope>
    <source>
        <strain evidence="4 5">3b_TX</strain>
    </source>
</reference>
<evidence type="ECO:0000256" key="2">
    <source>
        <dbReference type="SAM" id="Phobius"/>
    </source>
</evidence>
<dbReference type="EMBL" id="QNSB01000011">
    <property type="protein sequence ID" value="RBP69711.1"/>
    <property type="molecule type" value="Genomic_DNA"/>
</dbReference>